<dbReference type="Gene3D" id="2.170.130.10">
    <property type="entry name" value="TonB-dependent receptor, plug domain"/>
    <property type="match status" value="1"/>
</dbReference>
<dbReference type="OrthoDB" id="606851at2"/>
<dbReference type="InterPro" id="IPR041700">
    <property type="entry name" value="OMP_b-brl_3"/>
</dbReference>
<dbReference type="InterPro" id="IPR036942">
    <property type="entry name" value="Beta-barrel_TonB_sf"/>
</dbReference>
<keyword evidence="6 8" id="KW-0472">Membrane</keyword>
<comment type="similarity">
    <text evidence="8">Belongs to the TonB-dependent receptor family.</text>
</comment>
<dbReference type="RefSeq" id="WP_115810633.1">
    <property type="nucleotide sequence ID" value="NZ_QUNI01000002.1"/>
</dbReference>
<dbReference type="InterPro" id="IPR039426">
    <property type="entry name" value="TonB-dep_rcpt-like"/>
</dbReference>
<evidence type="ECO:0000259" key="11">
    <source>
        <dbReference type="Pfam" id="PF14905"/>
    </source>
</evidence>
<evidence type="ECO:0000256" key="6">
    <source>
        <dbReference type="ARBA" id="ARBA00023136"/>
    </source>
</evidence>
<name>A0A3E0ES36_9FLAO</name>
<protein>
    <submittedName>
        <fullName evidence="12">Outer membrane receptor protein involved in Fe transport</fullName>
    </submittedName>
</protein>
<keyword evidence="7 8" id="KW-0998">Cell outer membrane</keyword>
<dbReference type="Gene3D" id="2.40.170.20">
    <property type="entry name" value="TonB-dependent receptor, beta-barrel domain"/>
    <property type="match status" value="1"/>
</dbReference>
<evidence type="ECO:0000256" key="9">
    <source>
        <dbReference type="SAM" id="SignalP"/>
    </source>
</evidence>
<dbReference type="Pfam" id="PF14905">
    <property type="entry name" value="OMP_b-brl_3"/>
    <property type="match status" value="1"/>
</dbReference>
<feature type="domain" description="TonB-dependent receptor plug" evidence="10">
    <location>
        <begin position="134"/>
        <end position="221"/>
    </location>
</feature>
<evidence type="ECO:0000256" key="5">
    <source>
        <dbReference type="ARBA" id="ARBA00022729"/>
    </source>
</evidence>
<evidence type="ECO:0000256" key="3">
    <source>
        <dbReference type="ARBA" id="ARBA00022452"/>
    </source>
</evidence>
<evidence type="ECO:0000313" key="12">
    <source>
        <dbReference type="EMBL" id="REH01043.1"/>
    </source>
</evidence>
<dbReference type="PANTHER" id="PTHR30069">
    <property type="entry name" value="TONB-DEPENDENT OUTER MEMBRANE RECEPTOR"/>
    <property type="match status" value="1"/>
</dbReference>
<comment type="caution">
    <text evidence="12">The sequence shown here is derived from an EMBL/GenBank/DDBJ whole genome shotgun (WGS) entry which is preliminary data.</text>
</comment>
<dbReference type="GO" id="GO:0009279">
    <property type="term" value="C:cell outer membrane"/>
    <property type="evidence" value="ECO:0007669"/>
    <property type="project" value="UniProtKB-SubCell"/>
</dbReference>
<organism evidence="12 13">
    <name type="scientific">Flavobacterium aquicola</name>
    <dbReference type="NCBI Taxonomy" id="1682742"/>
    <lineage>
        <taxon>Bacteria</taxon>
        <taxon>Pseudomonadati</taxon>
        <taxon>Bacteroidota</taxon>
        <taxon>Flavobacteriia</taxon>
        <taxon>Flavobacteriales</taxon>
        <taxon>Flavobacteriaceae</taxon>
        <taxon>Flavobacterium</taxon>
    </lineage>
</organism>
<evidence type="ECO:0000313" key="13">
    <source>
        <dbReference type="Proteomes" id="UP000257136"/>
    </source>
</evidence>
<feature type="domain" description="Outer membrane protein beta-barrel" evidence="11">
    <location>
        <begin position="393"/>
        <end position="800"/>
    </location>
</feature>
<evidence type="ECO:0000256" key="4">
    <source>
        <dbReference type="ARBA" id="ARBA00022692"/>
    </source>
</evidence>
<dbReference type="InterPro" id="IPR012910">
    <property type="entry name" value="Plug_dom"/>
</dbReference>
<evidence type="ECO:0000256" key="7">
    <source>
        <dbReference type="ARBA" id="ARBA00023237"/>
    </source>
</evidence>
<dbReference type="SUPFAM" id="SSF49464">
    <property type="entry name" value="Carboxypeptidase regulatory domain-like"/>
    <property type="match status" value="1"/>
</dbReference>
<keyword evidence="2 8" id="KW-0813">Transport</keyword>
<gene>
    <name evidence="12" type="ORF">C8P67_102300</name>
</gene>
<dbReference type="Pfam" id="PF13715">
    <property type="entry name" value="CarbopepD_reg_2"/>
    <property type="match status" value="1"/>
</dbReference>
<keyword evidence="13" id="KW-1185">Reference proteome</keyword>
<dbReference type="PROSITE" id="PS52016">
    <property type="entry name" value="TONB_DEPENDENT_REC_3"/>
    <property type="match status" value="1"/>
</dbReference>
<reference evidence="12 13" key="1">
    <citation type="submission" date="2018-08" db="EMBL/GenBank/DDBJ databases">
        <title>Genomic Encyclopedia of Archaeal and Bacterial Type Strains, Phase II (KMG-II): from individual species to whole genera.</title>
        <authorList>
            <person name="Goeker M."/>
        </authorList>
    </citation>
    <scope>NUCLEOTIDE SEQUENCE [LARGE SCALE GENOMIC DNA]</scope>
    <source>
        <strain evidence="12 13">DSM 100880</strain>
    </source>
</reference>
<dbReference type="PANTHER" id="PTHR30069:SF29">
    <property type="entry name" value="HEMOGLOBIN AND HEMOGLOBIN-HAPTOGLOBIN-BINDING PROTEIN 1-RELATED"/>
    <property type="match status" value="1"/>
</dbReference>
<dbReference type="Pfam" id="PF07715">
    <property type="entry name" value="Plug"/>
    <property type="match status" value="1"/>
</dbReference>
<keyword evidence="12" id="KW-0675">Receptor</keyword>
<keyword evidence="5 9" id="KW-0732">Signal</keyword>
<evidence type="ECO:0000256" key="1">
    <source>
        <dbReference type="ARBA" id="ARBA00004571"/>
    </source>
</evidence>
<dbReference type="InterPro" id="IPR037066">
    <property type="entry name" value="Plug_dom_sf"/>
</dbReference>
<dbReference type="Proteomes" id="UP000257136">
    <property type="component" value="Unassembled WGS sequence"/>
</dbReference>
<comment type="subcellular location">
    <subcellularLocation>
        <location evidence="1 8">Cell outer membrane</location>
        <topology evidence="1 8">Multi-pass membrane protein</topology>
    </subcellularLocation>
</comment>
<dbReference type="GO" id="GO:0015344">
    <property type="term" value="F:siderophore uptake transmembrane transporter activity"/>
    <property type="evidence" value="ECO:0007669"/>
    <property type="project" value="TreeGrafter"/>
</dbReference>
<dbReference type="InterPro" id="IPR008969">
    <property type="entry name" value="CarboxyPept-like_regulatory"/>
</dbReference>
<accession>A0A3E0ES36</accession>
<sequence>MTLTKQSLLTFILLFIFTISQAQNATIKGVVTDKQNNSSIEFASVALLKQIDSTIVTGVLTKNKGTFAIPKIDLGNFILKVVSVGYQTSYSNFTVSDKSQHITLDIFLNESSKLLGEVVVKGQGSKITNKLDKQTYKANQFESAKGGSATDVLKNLPSVSVNSAGEISVRGSTGFLVLINGKPVLTDAQTILSQLPANTIENIELITAPSAKYDADGKGGIINITTKKGTTDGFALQTNILAGLPSTTDYDNLENPLRFGGDATLNYKKDKWDIILSGNYTRNDANGRREGYVYTKDFDNNTITYFPSEGERSFDRYNYGVRTNINYSATKNDIFEIGFFASKKYQQRRADIVYDNSTVDITTGDILSQFTYFNSNLQNKEGEFLLGNFNYSHTFQNNSKLGATAIFENADLYGNTVNKNLDYPNKKTLFQLVTNPYTNPINGYRLKLDYSATIGEGKLETGYQYRWDKQDGTFDYNVTPPTNQPDIAKFSGTAKSINIINSAYTQYSSKFSELQYTAGLRYEYATREVDLSSDPNTHYLNLSNFFPSANLLYTINKEWNIKSGYSKRVQRNNNFELNPIPEREHSETLEQGDPDLLPQFIDLVELGVNHNFKKGSFFATLYYQNIKNPIQRVNSVYADTILNRVFTNAEKARLIGLEFGTTQNPAKWVTAYLGANVYNYKISGHLDVLGATSDVNNADWVYSINMNTTFNLGNNWSMQANVNYLSNRPTAQGEDSSFLSPNTSVKKTFGNGKYAVGLQWQNMNLGFMDANQQRITTWGNDFYTTTNYIYETDVFLLNFSVNLNKLSSKTKLPASELGEKEF</sequence>
<keyword evidence="3 8" id="KW-1134">Transmembrane beta strand</keyword>
<feature type="signal peptide" evidence="9">
    <location>
        <begin position="1"/>
        <end position="22"/>
    </location>
</feature>
<dbReference type="AlphaFoldDB" id="A0A3E0ES36"/>
<dbReference type="SUPFAM" id="SSF56935">
    <property type="entry name" value="Porins"/>
    <property type="match status" value="1"/>
</dbReference>
<feature type="chain" id="PRO_5017824416" evidence="9">
    <location>
        <begin position="23"/>
        <end position="822"/>
    </location>
</feature>
<proteinExistence type="inferred from homology"/>
<evidence type="ECO:0000256" key="8">
    <source>
        <dbReference type="PROSITE-ProRule" id="PRU01360"/>
    </source>
</evidence>
<keyword evidence="4 8" id="KW-0812">Transmembrane</keyword>
<dbReference type="EMBL" id="QUNI01000002">
    <property type="protein sequence ID" value="REH01043.1"/>
    <property type="molecule type" value="Genomic_DNA"/>
</dbReference>
<evidence type="ECO:0000256" key="2">
    <source>
        <dbReference type="ARBA" id="ARBA00022448"/>
    </source>
</evidence>
<evidence type="ECO:0000259" key="10">
    <source>
        <dbReference type="Pfam" id="PF07715"/>
    </source>
</evidence>
<dbReference type="Gene3D" id="2.60.40.1120">
    <property type="entry name" value="Carboxypeptidase-like, regulatory domain"/>
    <property type="match status" value="1"/>
</dbReference>
<dbReference type="GO" id="GO:0044718">
    <property type="term" value="P:siderophore transmembrane transport"/>
    <property type="evidence" value="ECO:0007669"/>
    <property type="project" value="TreeGrafter"/>
</dbReference>